<evidence type="ECO:0000313" key="2">
    <source>
        <dbReference type="EMBL" id="KAK9014514.1"/>
    </source>
</evidence>
<evidence type="ECO:0000313" key="3">
    <source>
        <dbReference type="Proteomes" id="UP001396334"/>
    </source>
</evidence>
<comment type="caution">
    <text evidence="2">The sequence shown here is derived from an EMBL/GenBank/DDBJ whole genome shotgun (WGS) entry which is preliminary data.</text>
</comment>
<comment type="similarity">
    <text evidence="1">Belongs to the FHY3/FAR1 family.</text>
</comment>
<comment type="subcellular location">
    <subcellularLocation>
        <location evidence="1">Nucleus</location>
    </subcellularLocation>
</comment>
<keyword evidence="1" id="KW-0862">Zinc</keyword>
<dbReference type="Proteomes" id="UP001396334">
    <property type="component" value="Unassembled WGS sequence"/>
</dbReference>
<sequence length="136" mass="15430">MLLSGDAEEEQEEESLKLFSIVLIELPSTKHVMSIWNILPKTTEDFELHWNQVVSLFGLGSDKHTALLYNLRESWALSYVRVHFLARMATSAYSKSVDAFLKGSSVLNHVCAGFLSRLALQPIYITSHIKRFSICI</sequence>
<keyword evidence="1" id="KW-0539">Nucleus</keyword>
<dbReference type="InterPro" id="IPR031052">
    <property type="entry name" value="FHY3/FAR1"/>
</dbReference>
<protein>
    <recommendedName>
        <fullName evidence="1">Protein FAR1-RELATED SEQUENCE</fullName>
    </recommendedName>
</protein>
<keyword evidence="3" id="KW-1185">Reference proteome</keyword>
<comment type="function">
    <text evidence="1">Putative transcription activator involved in regulating light control of development.</text>
</comment>
<reference evidence="2 3" key="1">
    <citation type="journal article" date="2024" name="G3 (Bethesda)">
        <title>Genome assembly of Hibiscus sabdariffa L. provides insights into metabolisms of medicinal natural products.</title>
        <authorList>
            <person name="Kim T."/>
        </authorList>
    </citation>
    <scope>NUCLEOTIDE SEQUENCE [LARGE SCALE GENOMIC DNA]</scope>
    <source>
        <strain evidence="2">TK-2024</strain>
        <tissue evidence="2">Old leaves</tissue>
    </source>
</reference>
<gene>
    <name evidence="2" type="ORF">V6N11_005669</name>
</gene>
<accession>A0ABR2RP08</accession>
<dbReference type="PANTHER" id="PTHR31669:SF185">
    <property type="entry name" value="PROTEIN FAR1-RELATED SEQUENCE"/>
    <property type="match status" value="1"/>
</dbReference>
<organism evidence="2 3">
    <name type="scientific">Hibiscus sabdariffa</name>
    <name type="common">roselle</name>
    <dbReference type="NCBI Taxonomy" id="183260"/>
    <lineage>
        <taxon>Eukaryota</taxon>
        <taxon>Viridiplantae</taxon>
        <taxon>Streptophyta</taxon>
        <taxon>Embryophyta</taxon>
        <taxon>Tracheophyta</taxon>
        <taxon>Spermatophyta</taxon>
        <taxon>Magnoliopsida</taxon>
        <taxon>eudicotyledons</taxon>
        <taxon>Gunneridae</taxon>
        <taxon>Pentapetalae</taxon>
        <taxon>rosids</taxon>
        <taxon>malvids</taxon>
        <taxon>Malvales</taxon>
        <taxon>Malvaceae</taxon>
        <taxon>Malvoideae</taxon>
        <taxon>Hibiscus</taxon>
    </lineage>
</organism>
<dbReference type="PANTHER" id="PTHR31669">
    <property type="entry name" value="PROTEIN FAR1-RELATED SEQUENCE 10-RELATED"/>
    <property type="match status" value="1"/>
</dbReference>
<name>A0ABR2RP08_9ROSI</name>
<evidence type="ECO:0000256" key="1">
    <source>
        <dbReference type="RuleBase" id="RU367018"/>
    </source>
</evidence>
<proteinExistence type="inferred from homology"/>
<keyword evidence="1" id="KW-0863">Zinc-finger</keyword>
<keyword evidence="1" id="KW-0479">Metal-binding</keyword>
<dbReference type="EMBL" id="JBBPBN010000021">
    <property type="protein sequence ID" value="KAK9014514.1"/>
    <property type="molecule type" value="Genomic_DNA"/>
</dbReference>